<feature type="transmembrane region" description="Helical" evidence="2">
    <location>
        <begin position="499"/>
        <end position="521"/>
    </location>
</feature>
<feature type="compositionally biased region" description="Basic and acidic residues" evidence="1">
    <location>
        <begin position="276"/>
        <end position="291"/>
    </location>
</feature>
<dbReference type="EMBL" id="CDMZ01004289">
    <property type="protein sequence ID" value="CEM49293.1"/>
    <property type="molecule type" value="Genomic_DNA"/>
</dbReference>
<feature type="transmembrane region" description="Helical" evidence="2">
    <location>
        <begin position="467"/>
        <end position="487"/>
    </location>
</feature>
<dbReference type="InterPro" id="IPR031563">
    <property type="entry name" value="MOT1/MOT2"/>
</dbReference>
<dbReference type="AlphaFoldDB" id="A0A0G4HXQ5"/>
<dbReference type="GO" id="GO:0015098">
    <property type="term" value="F:molybdate ion transmembrane transporter activity"/>
    <property type="evidence" value="ECO:0007669"/>
    <property type="project" value="InterPro"/>
</dbReference>
<reference evidence="3" key="1">
    <citation type="submission" date="2014-11" db="EMBL/GenBank/DDBJ databases">
        <authorList>
            <person name="Otto D Thomas"/>
            <person name="Naeem Raeece"/>
        </authorList>
    </citation>
    <scope>NUCLEOTIDE SEQUENCE</scope>
</reference>
<feature type="transmembrane region" description="Helical" evidence="2">
    <location>
        <begin position="585"/>
        <end position="605"/>
    </location>
</feature>
<evidence type="ECO:0000256" key="2">
    <source>
        <dbReference type="SAM" id="Phobius"/>
    </source>
</evidence>
<name>A0A0G4HXQ5_9ALVE</name>
<dbReference type="PANTHER" id="PTHR31970">
    <property type="match status" value="1"/>
</dbReference>
<evidence type="ECO:0008006" key="4">
    <source>
        <dbReference type="Google" id="ProtNLM"/>
    </source>
</evidence>
<sequence>MSAEGCCEREVRRCGGRFRRLWASLTWSEMSGAMGDLGTFLPLTIGLSQKIGLDFGTTLLFTGAYNVLTGIQFGIPMPVQPMKSIAAIALSEKPLTVPQVCLAGFTVSIVIFLVGLTGVIDLFQRLFPLEVIRGIQLGLGYKLAVSGILMMVFVDGKEAKGFLPFASGPDNTLLALLFAVFFVMVSPQKKPSGSPLTPSSNAITPSLRTARGVEVRGDGDGLLVVPQGSHHVASSGEGKEKGRGAEGDGRTHTQRESPTCAPPARLLGSGALSSSRSDDAVNRPFALRREETDIESAGEDPDLELKKESASSGTGLDDRVYLTRASSDACGSPRAGDNTASYQKGECVSDVSDGPSVQPSRSSISRCRRFLGWILSVISGLPAALVAVLVGILLVLCFHASVLSSLRLGPSVPHMILPTDFTWESAGAAVVRGAIPQLPLTALNSVVSVCDLSEELFPDRAAKPRGVATSVGMMNIVGCWFGALPSCHGAGGLAAQSRFGASTGGAPIFLGIVKIALGLLFGSSLVFFLSVFPGSLLGVMLVFAGVELASTVRSCKSKGGMFVALATAVSGEALNNTAIGFACGMVLSLLLGWRVGGFAALRLWVTGQRKLDFGD</sequence>
<feature type="transmembrane region" description="Helical" evidence="2">
    <location>
        <begin position="135"/>
        <end position="154"/>
    </location>
</feature>
<feature type="transmembrane region" description="Helical" evidence="2">
    <location>
        <begin position="527"/>
        <end position="549"/>
    </location>
</feature>
<feature type="transmembrane region" description="Helical" evidence="2">
    <location>
        <begin position="166"/>
        <end position="185"/>
    </location>
</feature>
<feature type="region of interest" description="Disordered" evidence="1">
    <location>
        <begin position="218"/>
        <end position="318"/>
    </location>
</feature>
<feature type="compositionally biased region" description="Acidic residues" evidence="1">
    <location>
        <begin position="292"/>
        <end position="302"/>
    </location>
</feature>
<protein>
    <recommendedName>
        <fullName evidence="4">SLC26A/SulP transporter domain-containing protein</fullName>
    </recommendedName>
</protein>
<keyword evidence="2" id="KW-0472">Membrane</keyword>
<feature type="transmembrane region" description="Helical" evidence="2">
    <location>
        <begin position="102"/>
        <end position="123"/>
    </location>
</feature>
<keyword evidence="2" id="KW-1133">Transmembrane helix</keyword>
<evidence type="ECO:0000256" key="1">
    <source>
        <dbReference type="SAM" id="MobiDB-lite"/>
    </source>
</evidence>
<organism evidence="3">
    <name type="scientific">Chromera velia CCMP2878</name>
    <dbReference type="NCBI Taxonomy" id="1169474"/>
    <lineage>
        <taxon>Eukaryota</taxon>
        <taxon>Sar</taxon>
        <taxon>Alveolata</taxon>
        <taxon>Colpodellida</taxon>
        <taxon>Chromeraceae</taxon>
        <taxon>Chromera</taxon>
    </lineage>
</organism>
<evidence type="ECO:0000313" key="3">
    <source>
        <dbReference type="EMBL" id="CEM49293.1"/>
    </source>
</evidence>
<feature type="compositionally biased region" description="Basic and acidic residues" evidence="1">
    <location>
        <begin position="237"/>
        <end position="255"/>
    </location>
</feature>
<feature type="compositionally biased region" description="Low complexity" evidence="1">
    <location>
        <begin position="264"/>
        <end position="275"/>
    </location>
</feature>
<proteinExistence type="predicted"/>
<dbReference type="Pfam" id="PF16983">
    <property type="entry name" value="MFS_MOT1"/>
    <property type="match status" value="2"/>
</dbReference>
<accession>A0A0G4HXQ5</accession>
<keyword evidence="2" id="KW-0812">Transmembrane</keyword>
<dbReference type="PANTHER" id="PTHR31970:SF9">
    <property type="entry name" value="MOLYBDATE TRANSPORTER 2"/>
    <property type="match status" value="1"/>
</dbReference>
<gene>
    <name evidence="3" type="ORF">Cvel_9322</name>
</gene>
<feature type="transmembrane region" description="Helical" evidence="2">
    <location>
        <begin position="370"/>
        <end position="403"/>
    </location>
</feature>
<dbReference type="VEuPathDB" id="CryptoDB:Cvel_9322"/>